<dbReference type="InterPro" id="IPR014015">
    <property type="entry name" value="Helicase_SF3_DNA-vir"/>
</dbReference>
<dbReference type="GO" id="GO:0016787">
    <property type="term" value="F:hydrolase activity"/>
    <property type="evidence" value="ECO:0007669"/>
    <property type="project" value="UniProtKB-KW"/>
</dbReference>
<keyword evidence="7" id="KW-1185">Reference proteome</keyword>
<dbReference type="InterPro" id="IPR051620">
    <property type="entry name" value="ORF904-like_C"/>
</dbReference>
<dbReference type="OrthoDB" id="9763644at2"/>
<dbReference type="InterPro" id="IPR006500">
    <property type="entry name" value="Helicase_put_C_phage/plasmid"/>
</dbReference>
<evidence type="ECO:0000256" key="2">
    <source>
        <dbReference type="ARBA" id="ARBA00022801"/>
    </source>
</evidence>
<sequence>MCTRGCTEGFYQTGGTLMAERMKLKKLMIRLKRYEEMECNAVTIALSEERTFPEDVKEIMILSAEGRLNECYGLLSLMFNCYTELLDETRGEEIDDIRFFELRWLSYAKALKTRKEPKIPANGANKHIEREALRILATNRIEGGENYSDFFNARMMIEDWGEDIRYCAPWKMWMIWNVRHWKVDDRNAIFEMGKLSIEAMMDKAADCWNTDEALAMIAHSRRSSTARKIDSMLQLVRADPSIRLGPDDFDRDIYSFNCHNGIIDLHTGRLRAHNREELISKVSPVNYDPESACPVWKKFLKDIFDGKRELIKFVQKFVGCSLTGDMSSQAMFILYGTGANGKSTFINVITQIMGDYAMTTPTETFMQKKGEQATNDIARLKGARFVSATESDERGRLAESVIKRLTGNDIISARFLYGEYFQFIPTFKIVMATNHKPRISGMDFAIWRRIKLIPFEVTFSEEKQDKKLPEKLEKELPGILTWMVEGCLKWLKEGLGNPEAIQDATEEYRNQMSDIQMFLTDCCVFEEESMTQSSVLYATYIAWCEKNNERAKSNRNFSMMLSDSGMDKVRLSPGIFWIGVRVLEELDY</sequence>
<dbReference type="SMART" id="SM00885">
    <property type="entry name" value="D5_N"/>
    <property type="match status" value="1"/>
</dbReference>
<dbReference type="Pfam" id="PF08706">
    <property type="entry name" value="D5_N"/>
    <property type="match status" value="1"/>
</dbReference>
<dbReference type="InterPro" id="IPR004968">
    <property type="entry name" value="DNA_primase/NTPase_C"/>
</dbReference>
<dbReference type="InterPro" id="IPR045455">
    <property type="entry name" value="NrS-1_pol-like_helicase"/>
</dbReference>
<dbReference type="AlphaFoldDB" id="A0A5C1QI41"/>
<dbReference type="PROSITE" id="PS51206">
    <property type="entry name" value="SF3_HELICASE_1"/>
    <property type="match status" value="1"/>
</dbReference>
<dbReference type="NCBIfam" id="TIGR01613">
    <property type="entry name" value="primase_Cterm"/>
    <property type="match status" value="1"/>
</dbReference>
<keyword evidence="3" id="KW-0347">Helicase</keyword>
<evidence type="ECO:0000313" key="6">
    <source>
        <dbReference type="EMBL" id="QEN06789.1"/>
    </source>
</evidence>
<dbReference type="Pfam" id="PF03288">
    <property type="entry name" value="Pox_D5"/>
    <property type="match status" value="1"/>
</dbReference>
<evidence type="ECO:0000313" key="7">
    <source>
        <dbReference type="Proteomes" id="UP000324209"/>
    </source>
</evidence>
<dbReference type="InterPro" id="IPR027417">
    <property type="entry name" value="P-loop_NTPase"/>
</dbReference>
<dbReference type="Gene3D" id="3.40.50.300">
    <property type="entry name" value="P-loop containing nucleotide triphosphate hydrolases"/>
    <property type="match status" value="1"/>
</dbReference>
<dbReference type="InterPro" id="IPR014818">
    <property type="entry name" value="Phage/plasmid_primase_P4_C"/>
</dbReference>
<keyword evidence="4" id="KW-0067">ATP-binding</keyword>
<dbReference type="PANTHER" id="PTHR35372:SF2">
    <property type="entry name" value="SF3 HELICASE DOMAIN-CONTAINING PROTEIN"/>
    <property type="match status" value="1"/>
</dbReference>
<evidence type="ECO:0000256" key="1">
    <source>
        <dbReference type="ARBA" id="ARBA00022741"/>
    </source>
</evidence>
<evidence type="ECO:0000256" key="4">
    <source>
        <dbReference type="ARBA" id="ARBA00022840"/>
    </source>
</evidence>
<protein>
    <recommendedName>
        <fullName evidence="5">SF3 helicase domain-containing protein</fullName>
    </recommendedName>
</protein>
<proteinExistence type="predicted"/>
<keyword evidence="1" id="KW-0547">Nucleotide-binding</keyword>
<gene>
    <name evidence="6" type="ORF">EXM22_01830</name>
</gene>
<dbReference type="GO" id="GO:0004386">
    <property type="term" value="F:helicase activity"/>
    <property type="evidence" value="ECO:0007669"/>
    <property type="project" value="UniProtKB-KW"/>
</dbReference>
<dbReference type="EMBL" id="CP036150">
    <property type="protein sequence ID" value="QEN06789.1"/>
    <property type="molecule type" value="Genomic_DNA"/>
</dbReference>
<dbReference type="Pfam" id="PF19263">
    <property type="entry name" value="DUF5906"/>
    <property type="match status" value="1"/>
</dbReference>
<evidence type="ECO:0000256" key="3">
    <source>
        <dbReference type="ARBA" id="ARBA00022806"/>
    </source>
</evidence>
<name>A0A5C1QI41_9SPIO</name>
<dbReference type="Proteomes" id="UP000324209">
    <property type="component" value="Chromosome"/>
</dbReference>
<evidence type="ECO:0000259" key="5">
    <source>
        <dbReference type="PROSITE" id="PS51206"/>
    </source>
</evidence>
<feature type="domain" description="SF3 helicase" evidence="5">
    <location>
        <begin position="309"/>
        <end position="468"/>
    </location>
</feature>
<dbReference type="PANTHER" id="PTHR35372">
    <property type="entry name" value="ATP BINDING PROTEIN-RELATED"/>
    <property type="match status" value="1"/>
</dbReference>
<dbReference type="KEGG" id="ock:EXM22_01830"/>
<keyword evidence="2" id="KW-0378">Hydrolase</keyword>
<reference evidence="6 7" key="1">
    <citation type="submission" date="2019-02" db="EMBL/GenBank/DDBJ databases">
        <title>Complete Genome Sequence and Methylome Analysis of free living Spirochaetas.</title>
        <authorList>
            <person name="Fomenkov A."/>
            <person name="Dubinina G."/>
            <person name="Leshcheva N."/>
            <person name="Mikheeva N."/>
            <person name="Grabovich M."/>
            <person name="Vincze T."/>
            <person name="Roberts R.J."/>
        </authorList>
    </citation>
    <scope>NUCLEOTIDE SEQUENCE [LARGE SCALE GENOMIC DNA]</scope>
    <source>
        <strain evidence="6 7">K2</strain>
    </source>
</reference>
<dbReference type="GO" id="GO:0005524">
    <property type="term" value="F:ATP binding"/>
    <property type="evidence" value="ECO:0007669"/>
    <property type="project" value="UniProtKB-KW"/>
</dbReference>
<accession>A0A5C1QI41</accession>
<organism evidence="6 7">
    <name type="scientific">Oceanispirochaeta crateris</name>
    <dbReference type="NCBI Taxonomy" id="2518645"/>
    <lineage>
        <taxon>Bacteria</taxon>
        <taxon>Pseudomonadati</taxon>
        <taxon>Spirochaetota</taxon>
        <taxon>Spirochaetia</taxon>
        <taxon>Spirochaetales</taxon>
        <taxon>Spirochaetaceae</taxon>
        <taxon>Oceanispirochaeta</taxon>
    </lineage>
</organism>
<dbReference type="SUPFAM" id="SSF52540">
    <property type="entry name" value="P-loop containing nucleoside triphosphate hydrolases"/>
    <property type="match status" value="1"/>
</dbReference>